<evidence type="ECO:0000256" key="7">
    <source>
        <dbReference type="ARBA" id="ARBA00022833"/>
    </source>
</evidence>
<evidence type="ECO:0000259" key="9">
    <source>
        <dbReference type="Pfam" id="PF02225"/>
    </source>
</evidence>
<keyword evidence="2" id="KW-0031">Aminopeptidase</keyword>
<organism evidence="11 12">
    <name type="scientific">Marinobacterium lutimaris</name>
    <dbReference type="NCBI Taxonomy" id="568106"/>
    <lineage>
        <taxon>Bacteria</taxon>
        <taxon>Pseudomonadati</taxon>
        <taxon>Pseudomonadota</taxon>
        <taxon>Gammaproteobacteria</taxon>
        <taxon>Oceanospirillales</taxon>
        <taxon>Oceanospirillaceae</taxon>
        <taxon>Marinobacterium</taxon>
    </lineage>
</organism>
<dbReference type="EMBL" id="FNVQ01000001">
    <property type="protein sequence ID" value="SEG18764.1"/>
    <property type="molecule type" value="Genomic_DNA"/>
</dbReference>
<evidence type="ECO:0000256" key="8">
    <source>
        <dbReference type="SAM" id="SignalP"/>
    </source>
</evidence>
<dbReference type="CDD" id="cd03876">
    <property type="entry name" value="M28_SGAP_like"/>
    <property type="match status" value="1"/>
</dbReference>
<gene>
    <name evidence="11" type="ORF">SAMN05444390_1011611</name>
</gene>
<proteinExistence type="inferred from homology"/>
<dbReference type="Gene3D" id="3.50.30.30">
    <property type="match status" value="1"/>
</dbReference>
<dbReference type="InterPro" id="IPR046450">
    <property type="entry name" value="PA_dom_sf"/>
</dbReference>
<dbReference type="InterPro" id="IPR041756">
    <property type="entry name" value="M28_SGAP-like"/>
</dbReference>
<keyword evidence="12" id="KW-1185">Reference proteome</keyword>
<dbReference type="GO" id="GO:0008235">
    <property type="term" value="F:metalloexopeptidase activity"/>
    <property type="evidence" value="ECO:0007669"/>
    <property type="project" value="InterPro"/>
</dbReference>
<dbReference type="SUPFAM" id="SSF52025">
    <property type="entry name" value="PA domain"/>
    <property type="match status" value="1"/>
</dbReference>
<dbReference type="GO" id="GO:0046872">
    <property type="term" value="F:metal ion binding"/>
    <property type="evidence" value="ECO:0007669"/>
    <property type="project" value="UniProtKB-KW"/>
</dbReference>
<dbReference type="PANTHER" id="PTHR12147:SF26">
    <property type="entry name" value="PEPTIDASE M28 DOMAIN-CONTAINING PROTEIN"/>
    <property type="match status" value="1"/>
</dbReference>
<protein>
    <submittedName>
        <fullName evidence="11">Zn-dependent amino-or carboxypeptidase, M28 family</fullName>
    </submittedName>
</protein>
<comment type="similarity">
    <text evidence="1">Belongs to the peptidase M28 family. M28A subfamily.</text>
</comment>
<keyword evidence="4" id="KW-0479">Metal-binding</keyword>
<evidence type="ECO:0000256" key="5">
    <source>
        <dbReference type="ARBA" id="ARBA00022729"/>
    </source>
</evidence>
<dbReference type="RefSeq" id="WP_235009072.1">
    <property type="nucleotide sequence ID" value="NZ_FNVQ01000001.1"/>
</dbReference>
<evidence type="ECO:0000256" key="4">
    <source>
        <dbReference type="ARBA" id="ARBA00022723"/>
    </source>
</evidence>
<dbReference type="GO" id="GO:0004180">
    <property type="term" value="F:carboxypeptidase activity"/>
    <property type="evidence" value="ECO:0007669"/>
    <property type="project" value="UniProtKB-KW"/>
</dbReference>
<evidence type="ECO:0000256" key="3">
    <source>
        <dbReference type="ARBA" id="ARBA00022670"/>
    </source>
</evidence>
<dbReference type="AlphaFoldDB" id="A0A1H5Y426"/>
<dbReference type="GO" id="GO:0004177">
    <property type="term" value="F:aminopeptidase activity"/>
    <property type="evidence" value="ECO:0007669"/>
    <property type="project" value="UniProtKB-KW"/>
</dbReference>
<sequence length="503" mass="53337">MRLLKTTLIVSAILATQQSYSAVPIDTESYRDAVSPAGILDHMLELQTIADANGGTREASSPGYQASLLYVQDLLEGAGYEVWIQEFDYPYFEEQQAAVLEQLSPDPFIYPYFGLDGFATMSYSGSGDVTAIAEAVDLLLPPGSDANSSTSGCEPEDFAGFSPGNIAVIQRGSCSFLIKAQNATAAGATGVIIFNEGQPGRTDNFLGTLQEPSIAIPVVGAAFDAGVELAAGGVESRIFVDAISENRTTANLLADTPAGRDDRLVVAGAHLDSVSEGPGINDNGSGSGMILELALQLAAMGEPVNKVRFAWWGAEEAGLLGAEHYVANLTKREIKNTALNLNFDMVASPNFVRFIYDGDGSATGISGPNGSANIERVFKDYFDSQSLASEPTAFDGRSDYGPFIEVGIPAGGLFTGAEELKTEEQEAIYGGTAGEQLDPCYHLACDTFDNYSFEALDQMSDAAAHTLYTFAMTTSSVNGTDKASDKATKKTIELEYQGNKLKR</sequence>
<dbReference type="Gene3D" id="3.40.630.10">
    <property type="entry name" value="Zn peptidases"/>
    <property type="match status" value="1"/>
</dbReference>
<keyword evidence="11" id="KW-0121">Carboxypeptidase</keyword>
<evidence type="ECO:0000313" key="11">
    <source>
        <dbReference type="EMBL" id="SEG18764.1"/>
    </source>
</evidence>
<reference evidence="11 12" key="1">
    <citation type="submission" date="2016-10" db="EMBL/GenBank/DDBJ databases">
        <authorList>
            <person name="de Groot N.N."/>
        </authorList>
    </citation>
    <scope>NUCLEOTIDE SEQUENCE [LARGE SCALE GENOMIC DNA]</scope>
    <source>
        <strain evidence="11 12">DSM 22012</strain>
    </source>
</reference>
<evidence type="ECO:0000256" key="1">
    <source>
        <dbReference type="ARBA" id="ARBA00005957"/>
    </source>
</evidence>
<keyword evidence="7" id="KW-0862">Zinc</keyword>
<accession>A0A1H5Y426</accession>
<dbReference type="GO" id="GO:0006508">
    <property type="term" value="P:proteolysis"/>
    <property type="evidence" value="ECO:0007669"/>
    <property type="project" value="UniProtKB-KW"/>
</dbReference>
<evidence type="ECO:0000259" key="10">
    <source>
        <dbReference type="Pfam" id="PF04389"/>
    </source>
</evidence>
<feature type="domain" description="PA" evidence="9">
    <location>
        <begin position="149"/>
        <end position="228"/>
    </location>
</feature>
<dbReference type="Pfam" id="PF04389">
    <property type="entry name" value="Peptidase_M28"/>
    <property type="match status" value="1"/>
</dbReference>
<evidence type="ECO:0000256" key="2">
    <source>
        <dbReference type="ARBA" id="ARBA00022438"/>
    </source>
</evidence>
<evidence type="ECO:0000256" key="6">
    <source>
        <dbReference type="ARBA" id="ARBA00022801"/>
    </source>
</evidence>
<dbReference type="Pfam" id="PF02225">
    <property type="entry name" value="PA"/>
    <property type="match status" value="1"/>
</dbReference>
<feature type="chain" id="PRO_5009290135" evidence="8">
    <location>
        <begin position="22"/>
        <end position="503"/>
    </location>
</feature>
<dbReference type="InterPro" id="IPR007484">
    <property type="entry name" value="Peptidase_M28"/>
</dbReference>
<dbReference type="InterPro" id="IPR003137">
    <property type="entry name" value="PA_domain"/>
</dbReference>
<name>A0A1H5Y426_9GAMM</name>
<evidence type="ECO:0000313" key="12">
    <source>
        <dbReference type="Proteomes" id="UP000236745"/>
    </source>
</evidence>
<dbReference type="InterPro" id="IPR045175">
    <property type="entry name" value="M28_fam"/>
</dbReference>
<dbReference type="Proteomes" id="UP000236745">
    <property type="component" value="Unassembled WGS sequence"/>
</dbReference>
<feature type="signal peptide" evidence="8">
    <location>
        <begin position="1"/>
        <end position="21"/>
    </location>
</feature>
<keyword evidence="5 8" id="KW-0732">Signal</keyword>
<feature type="domain" description="Peptidase M28" evidence="10">
    <location>
        <begin position="251"/>
        <end position="466"/>
    </location>
</feature>
<dbReference type="PANTHER" id="PTHR12147">
    <property type="entry name" value="METALLOPEPTIDASE M28 FAMILY MEMBER"/>
    <property type="match status" value="1"/>
</dbReference>
<dbReference type="SUPFAM" id="SSF53187">
    <property type="entry name" value="Zn-dependent exopeptidases"/>
    <property type="match status" value="1"/>
</dbReference>
<keyword evidence="3" id="KW-0645">Protease</keyword>
<keyword evidence="6" id="KW-0378">Hydrolase</keyword>